<comment type="caution">
    <text evidence="1">The sequence shown here is derived from an EMBL/GenBank/DDBJ whole genome shotgun (WGS) entry which is preliminary data.</text>
</comment>
<reference evidence="1" key="1">
    <citation type="journal article" date="2014" name="Front. Microbiol.">
        <title>High frequency of phylogenetically diverse reductive dehalogenase-homologous genes in deep subseafloor sedimentary metagenomes.</title>
        <authorList>
            <person name="Kawai M."/>
            <person name="Futagami T."/>
            <person name="Toyoda A."/>
            <person name="Takaki Y."/>
            <person name="Nishi S."/>
            <person name="Hori S."/>
            <person name="Arai W."/>
            <person name="Tsubouchi T."/>
            <person name="Morono Y."/>
            <person name="Uchiyama I."/>
            <person name="Ito T."/>
            <person name="Fujiyama A."/>
            <person name="Inagaki F."/>
            <person name="Takami H."/>
        </authorList>
    </citation>
    <scope>NUCLEOTIDE SEQUENCE</scope>
    <source>
        <strain evidence="1">Expedition CK06-06</strain>
    </source>
</reference>
<evidence type="ECO:0000313" key="1">
    <source>
        <dbReference type="EMBL" id="GAI76000.1"/>
    </source>
</evidence>
<sequence>MSKIYSVNGEIVKLLNADEVYLAIWKKDNCWHVSGVMYRNIDDIQPNLQNFNPEKILII</sequence>
<gene>
    <name evidence="1" type="ORF">S12H4_13541</name>
</gene>
<accession>X1SKY4</accession>
<dbReference type="AlphaFoldDB" id="X1SKY4"/>
<proteinExistence type="predicted"/>
<feature type="non-terminal residue" evidence="1">
    <location>
        <position position="59"/>
    </location>
</feature>
<protein>
    <submittedName>
        <fullName evidence="1">Uncharacterized protein</fullName>
    </submittedName>
</protein>
<name>X1SKY4_9ZZZZ</name>
<dbReference type="EMBL" id="BARW01006449">
    <property type="protein sequence ID" value="GAI76000.1"/>
    <property type="molecule type" value="Genomic_DNA"/>
</dbReference>
<organism evidence="1">
    <name type="scientific">marine sediment metagenome</name>
    <dbReference type="NCBI Taxonomy" id="412755"/>
    <lineage>
        <taxon>unclassified sequences</taxon>
        <taxon>metagenomes</taxon>
        <taxon>ecological metagenomes</taxon>
    </lineage>
</organism>